<feature type="region of interest" description="Disordered" evidence="1">
    <location>
        <begin position="81"/>
        <end position="102"/>
    </location>
</feature>
<dbReference type="Proteomes" id="UP000238312">
    <property type="component" value="Unassembled WGS sequence"/>
</dbReference>
<comment type="caution">
    <text evidence="3">The sequence shown here is derived from an EMBL/GenBank/DDBJ whole genome shotgun (WGS) entry which is preliminary data.</text>
</comment>
<evidence type="ECO:0000256" key="2">
    <source>
        <dbReference type="SAM" id="SignalP"/>
    </source>
</evidence>
<keyword evidence="4" id="KW-1185">Reference proteome</keyword>
<keyword evidence="2" id="KW-0732">Signal</keyword>
<name>A0A2T0MP85_9ACTN</name>
<dbReference type="RefSeq" id="WP_106247966.1">
    <property type="nucleotide sequence ID" value="NZ_PVNG01000019.1"/>
</dbReference>
<organism evidence="3 4">
    <name type="scientific">Nonomuraea fuscirosea</name>
    <dbReference type="NCBI Taxonomy" id="1291556"/>
    <lineage>
        <taxon>Bacteria</taxon>
        <taxon>Bacillati</taxon>
        <taxon>Actinomycetota</taxon>
        <taxon>Actinomycetes</taxon>
        <taxon>Streptosporangiales</taxon>
        <taxon>Streptosporangiaceae</taxon>
        <taxon>Nonomuraea</taxon>
    </lineage>
</organism>
<protein>
    <submittedName>
        <fullName evidence="3">Uncharacterized protein</fullName>
    </submittedName>
</protein>
<evidence type="ECO:0000313" key="4">
    <source>
        <dbReference type="Proteomes" id="UP000238312"/>
    </source>
</evidence>
<gene>
    <name evidence="3" type="ORF">B0I32_119205</name>
</gene>
<sequence length="102" mass="10076">MRRNHAHAQRLALPLIGGLAAAALAATPVTAQAQAGASAGTSSASVRVINGGLPEQRTVVASPGAWTQPGPGTMETESLIRSASVPDSGMTRDTVTAGSGTT</sequence>
<feature type="signal peptide" evidence="2">
    <location>
        <begin position="1"/>
        <end position="33"/>
    </location>
</feature>
<evidence type="ECO:0000256" key="1">
    <source>
        <dbReference type="SAM" id="MobiDB-lite"/>
    </source>
</evidence>
<dbReference type="EMBL" id="PVNG01000019">
    <property type="protein sequence ID" value="PRX59762.1"/>
    <property type="molecule type" value="Genomic_DNA"/>
</dbReference>
<feature type="compositionally biased region" description="Polar residues" evidence="1">
    <location>
        <begin position="91"/>
        <end position="102"/>
    </location>
</feature>
<reference evidence="3 4" key="1">
    <citation type="submission" date="2018-03" db="EMBL/GenBank/DDBJ databases">
        <title>Genomic Encyclopedia of Type Strains, Phase III (KMG-III): the genomes of soil and plant-associated and newly described type strains.</title>
        <authorList>
            <person name="Whitman W."/>
        </authorList>
    </citation>
    <scope>NUCLEOTIDE SEQUENCE [LARGE SCALE GENOMIC DNA]</scope>
    <source>
        <strain evidence="3 4">CGMCC 4.7104</strain>
    </source>
</reference>
<feature type="chain" id="PRO_5015640466" evidence="2">
    <location>
        <begin position="34"/>
        <end position="102"/>
    </location>
</feature>
<accession>A0A2T0MP85</accession>
<evidence type="ECO:0000313" key="3">
    <source>
        <dbReference type="EMBL" id="PRX59762.1"/>
    </source>
</evidence>
<proteinExistence type="predicted"/>
<dbReference type="AlphaFoldDB" id="A0A2T0MP85"/>